<protein>
    <submittedName>
        <fullName evidence="1">Uncharacterized protein</fullName>
    </submittedName>
</protein>
<keyword evidence="2" id="KW-1185">Reference proteome</keyword>
<evidence type="ECO:0000313" key="2">
    <source>
        <dbReference type="Proteomes" id="UP000091857"/>
    </source>
</evidence>
<comment type="caution">
    <text evidence="1">The sequence shown here is derived from an EMBL/GenBank/DDBJ whole genome shotgun (WGS) entry which is preliminary data.</text>
</comment>
<organism evidence="1 2">
    <name type="scientific">Manihot esculenta</name>
    <name type="common">Cassava</name>
    <name type="synonym">Jatropha manihot</name>
    <dbReference type="NCBI Taxonomy" id="3983"/>
    <lineage>
        <taxon>Eukaryota</taxon>
        <taxon>Viridiplantae</taxon>
        <taxon>Streptophyta</taxon>
        <taxon>Embryophyta</taxon>
        <taxon>Tracheophyta</taxon>
        <taxon>Spermatophyta</taxon>
        <taxon>Magnoliopsida</taxon>
        <taxon>eudicotyledons</taxon>
        <taxon>Gunneridae</taxon>
        <taxon>Pentapetalae</taxon>
        <taxon>rosids</taxon>
        <taxon>fabids</taxon>
        <taxon>Malpighiales</taxon>
        <taxon>Euphorbiaceae</taxon>
        <taxon>Crotonoideae</taxon>
        <taxon>Manihoteae</taxon>
        <taxon>Manihot</taxon>
    </lineage>
</organism>
<dbReference type="EMBL" id="CM004396">
    <property type="protein sequence ID" value="KAG8645024.1"/>
    <property type="molecule type" value="Genomic_DNA"/>
</dbReference>
<sequence length="101" mass="11521">MTLEYATTTHPPTQSPVPQPPTHLRKPARVSSLHPSRLQSRSHGHPLTQWDIPFRTADFQKMNKRFTLSLIVVLSLVLLFGEAKTIDPYKINSIDSILLFF</sequence>
<proteinExistence type="predicted"/>
<evidence type="ECO:0000313" key="1">
    <source>
        <dbReference type="EMBL" id="KAG8645024.1"/>
    </source>
</evidence>
<accession>A0ACB7GYS0</accession>
<name>A0ACB7GYS0_MANES</name>
<reference evidence="2" key="1">
    <citation type="journal article" date="2016" name="Nat. Biotechnol.">
        <title>Sequencing wild and cultivated cassava and related species reveals extensive interspecific hybridization and genetic diversity.</title>
        <authorList>
            <person name="Bredeson J.V."/>
            <person name="Lyons J.B."/>
            <person name="Prochnik S.E."/>
            <person name="Wu G.A."/>
            <person name="Ha C.M."/>
            <person name="Edsinger-Gonzales E."/>
            <person name="Grimwood J."/>
            <person name="Schmutz J."/>
            <person name="Rabbi I.Y."/>
            <person name="Egesi C."/>
            <person name="Nauluvula P."/>
            <person name="Lebot V."/>
            <person name="Ndunguru J."/>
            <person name="Mkamilo G."/>
            <person name="Bart R.S."/>
            <person name="Setter T.L."/>
            <person name="Gleadow R.M."/>
            <person name="Kulakow P."/>
            <person name="Ferguson M.E."/>
            <person name="Rounsley S."/>
            <person name="Rokhsar D.S."/>
        </authorList>
    </citation>
    <scope>NUCLEOTIDE SEQUENCE [LARGE SCALE GENOMIC DNA]</scope>
    <source>
        <strain evidence="2">cv. AM560-2</strain>
    </source>
</reference>
<gene>
    <name evidence="1" type="ORF">MANES_10G025601v8</name>
</gene>
<dbReference type="Proteomes" id="UP000091857">
    <property type="component" value="Chromosome 10"/>
</dbReference>